<dbReference type="Gene3D" id="1.10.340.70">
    <property type="match status" value="1"/>
</dbReference>
<dbReference type="PANTHER" id="PTHR37984:SF5">
    <property type="entry name" value="PROTEIN NYNRIN-LIKE"/>
    <property type="match status" value="1"/>
</dbReference>
<dbReference type="InterPro" id="IPR050951">
    <property type="entry name" value="Retrovirus_Pol_polyprotein"/>
</dbReference>
<dbReference type="InterPro" id="IPR001584">
    <property type="entry name" value="Integrase_cat-core"/>
</dbReference>
<dbReference type="Gene3D" id="3.30.420.10">
    <property type="entry name" value="Ribonuclease H-like superfamily/Ribonuclease H"/>
    <property type="match status" value="1"/>
</dbReference>
<dbReference type="GO" id="GO:0015074">
    <property type="term" value="P:DNA integration"/>
    <property type="evidence" value="ECO:0007669"/>
    <property type="project" value="InterPro"/>
</dbReference>
<dbReference type="FunFam" id="1.10.340.70:FF:000001">
    <property type="entry name" value="Retrovirus-related Pol polyprotein from transposon gypsy-like Protein"/>
    <property type="match status" value="1"/>
</dbReference>
<dbReference type="AlphaFoldDB" id="A0A914Q6P1"/>
<dbReference type="GO" id="GO:0003964">
    <property type="term" value="F:RNA-directed DNA polymerase activity"/>
    <property type="evidence" value="ECO:0007669"/>
    <property type="project" value="UniProtKB-EC"/>
</dbReference>
<dbReference type="EC" id="2.7.7.49" evidence="1"/>
<evidence type="ECO:0000256" key="1">
    <source>
        <dbReference type="ARBA" id="ARBA00012493"/>
    </source>
</evidence>
<dbReference type="Pfam" id="PF00665">
    <property type="entry name" value="rve"/>
    <property type="match status" value="1"/>
</dbReference>
<dbReference type="InterPro" id="IPR036397">
    <property type="entry name" value="RNaseH_sf"/>
</dbReference>
<reference evidence="4" key="1">
    <citation type="submission" date="2022-11" db="UniProtKB">
        <authorList>
            <consortium name="WormBaseParasite"/>
        </authorList>
    </citation>
    <scope>IDENTIFICATION</scope>
</reference>
<dbReference type="Proteomes" id="UP000887578">
    <property type="component" value="Unplaced"/>
</dbReference>
<organism evidence="3 4">
    <name type="scientific">Panagrolaimus davidi</name>
    <dbReference type="NCBI Taxonomy" id="227884"/>
    <lineage>
        <taxon>Eukaryota</taxon>
        <taxon>Metazoa</taxon>
        <taxon>Ecdysozoa</taxon>
        <taxon>Nematoda</taxon>
        <taxon>Chromadorea</taxon>
        <taxon>Rhabditida</taxon>
        <taxon>Tylenchina</taxon>
        <taxon>Panagrolaimomorpha</taxon>
        <taxon>Panagrolaimoidea</taxon>
        <taxon>Panagrolaimidae</taxon>
        <taxon>Panagrolaimus</taxon>
    </lineage>
</organism>
<protein>
    <recommendedName>
        <fullName evidence="1">RNA-directed DNA polymerase</fullName>
        <ecNumber evidence="1">2.7.7.49</ecNumber>
    </recommendedName>
</protein>
<accession>A0A914Q6P1</accession>
<dbReference type="FunFam" id="3.30.420.10:FF:000032">
    <property type="entry name" value="Retrovirus-related Pol polyprotein from transposon 297-like Protein"/>
    <property type="match status" value="1"/>
</dbReference>
<dbReference type="GO" id="GO:0003676">
    <property type="term" value="F:nucleic acid binding"/>
    <property type="evidence" value="ECO:0007669"/>
    <property type="project" value="InterPro"/>
</dbReference>
<dbReference type="PANTHER" id="PTHR37984">
    <property type="entry name" value="PROTEIN CBG26694"/>
    <property type="match status" value="1"/>
</dbReference>
<dbReference type="SUPFAM" id="SSF53098">
    <property type="entry name" value="Ribonuclease H-like"/>
    <property type="match status" value="1"/>
</dbReference>
<feature type="domain" description="Integrase catalytic" evidence="2">
    <location>
        <begin position="122"/>
        <end position="281"/>
    </location>
</feature>
<keyword evidence="3" id="KW-1185">Reference proteome</keyword>
<sequence length="445" mass="50929">MNAFRQQKYPTDPQQRKILEEKMKHLVYKNSAIYYFNEAEADDLRLLIPYNLRQKIIMEFHNDAIQGAHLGQLKTLNKMKSRVFWPSMAVDIKEFIRSCEQCQKGKIQPGDNIPEPLAPIKVAEYPFDRLHIDIAGPLVKSNDDMKYCLVIIDAFSKFIVAVPMKNQTARTVATAFIEHVLCKHGSCNQVTTDCGRQFLSTIFQELSKIYHFSHRTTTPYHQSANGQVERQMRTIASMLRGSVSIGGEDWTELLPMVIFAYNTSIQTSTKQSPFFVMHGREARLPSDVALEIPAKLANPDVSTFVQDLVLNIQNSWRIVKENIQEAQEEQTMHADSGRQAAEKNFKIGQLVLHKINAHKAGEGHKFAPKWKGPFRIICIQRPNVMLKELAEEATPFKTHLNKIKLFHEAYVLPLRDIPTNIPDMVTTDAIDHEDDSNLEDNEENE</sequence>
<evidence type="ECO:0000313" key="3">
    <source>
        <dbReference type="Proteomes" id="UP000887578"/>
    </source>
</evidence>
<evidence type="ECO:0000259" key="2">
    <source>
        <dbReference type="PROSITE" id="PS50994"/>
    </source>
</evidence>
<dbReference type="WBParaSite" id="PDA_v2.g24677.t1">
    <property type="protein sequence ID" value="PDA_v2.g24677.t1"/>
    <property type="gene ID" value="PDA_v2.g24677"/>
</dbReference>
<dbReference type="InterPro" id="IPR012337">
    <property type="entry name" value="RNaseH-like_sf"/>
</dbReference>
<evidence type="ECO:0000313" key="4">
    <source>
        <dbReference type="WBParaSite" id="PDA_v2.g24677.t1"/>
    </source>
</evidence>
<dbReference type="Pfam" id="PF17921">
    <property type="entry name" value="Integrase_H2C2"/>
    <property type="match status" value="1"/>
</dbReference>
<proteinExistence type="predicted"/>
<dbReference type="InterPro" id="IPR041588">
    <property type="entry name" value="Integrase_H2C2"/>
</dbReference>
<name>A0A914Q6P1_9BILA</name>
<dbReference type="PROSITE" id="PS50994">
    <property type="entry name" value="INTEGRASE"/>
    <property type="match status" value="1"/>
</dbReference>